<dbReference type="STRING" id="314256.OG2516_14633"/>
<evidence type="ECO:0000313" key="2">
    <source>
        <dbReference type="Proteomes" id="UP000003635"/>
    </source>
</evidence>
<dbReference type="InterPro" id="IPR009100">
    <property type="entry name" value="AcylCoA_DH/oxidase_NM_dom_sf"/>
</dbReference>
<gene>
    <name evidence="1" type="ORF">OG2516_14633</name>
</gene>
<dbReference type="Proteomes" id="UP000003635">
    <property type="component" value="Unassembled WGS sequence"/>
</dbReference>
<dbReference type="SUPFAM" id="SSF56645">
    <property type="entry name" value="Acyl-CoA dehydrogenase NM domain-like"/>
    <property type="match status" value="1"/>
</dbReference>
<dbReference type="EMBL" id="AAOT01000032">
    <property type="protein sequence ID" value="EAR50271.1"/>
    <property type="molecule type" value="Genomic_DNA"/>
</dbReference>
<dbReference type="InterPro" id="IPR046373">
    <property type="entry name" value="Acyl-CoA_Oxase/DH_mid-dom_sf"/>
</dbReference>
<dbReference type="AlphaFoldDB" id="Q2CC89"/>
<dbReference type="Gene3D" id="2.40.110.10">
    <property type="entry name" value="Butyryl-CoA Dehydrogenase, subunit A, domain 2"/>
    <property type="match status" value="1"/>
</dbReference>
<accession>Q2CC89</accession>
<organism evidence="1 2">
    <name type="scientific">Oceanicola granulosus (strain ATCC BAA-861 / DSM 15982 / KCTC 12143 / HTCC2516)</name>
    <dbReference type="NCBI Taxonomy" id="314256"/>
    <lineage>
        <taxon>Bacteria</taxon>
        <taxon>Pseudomonadati</taxon>
        <taxon>Pseudomonadota</taxon>
        <taxon>Alphaproteobacteria</taxon>
        <taxon>Rhodobacterales</taxon>
        <taxon>Roseobacteraceae</taxon>
        <taxon>Oceanicola</taxon>
    </lineage>
</organism>
<evidence type="ECO:0000313" key="1">
    <source>
        <dbReference type="EMBL" id="EAR50271.1"/>
    </source>
</evidence>
<protein>
    <submittedName>
        <fullName evidence="1">Acyl-CoA dehydrogenase</fullName>
    </submittedName>
</protein>
<dbReference type="GO" id="GO:0016627">
    <property type="term" value="F:oxidoreductase activity, acting on the CH-CH group of donors"/>
    <property type="evidence" value="ECO:0007669"/>
    <property type="project" value="InterPro"/>
</dbReference>
<comment type="caution">
    <text evidence="1">The sequence shown here is derived from an EMBL/GenBank/DDBJ whole genome shotgun (WGS) entry which is preliminary data.</text>
</comment>
<sequence length="337" mass="34583">MSLARAHAPAAAPRLAGAIAALHARGALTPRDETPTALAARLIRVAEDDLSLARLVEGHANALALIAVHGTPEQITSARAEAARGRLFGVWGADGAEPVALLDGRLSGGKRFASGLGIVARALVTAGSGAAQRLVLVDATDPGRQRPETWDMAGMQDTLSGDFDCAGLPAPEAALIGPPGAYGQEPHFVGGVWRIAAVQLGGALGLLGQVRDMLAARGQLEAEAHMARLAPVLFRALAAGEMVRETAEAVAAPGVEPEAAVARAIAARLLTEEIGQAAIAAAEQSVGLAMFAADSPVGQTARDLACYMRQAARDAFLQRAARRLFAGDAPFSNWLAS</sequence>
<reference evidence="1 2" key="1">
    <citation type="journal article" date="2010" name="J. Bacteriol.">
        <title>Genome sequences of Oceanicola granulosus HTCC2516(T) and Oceanicola batsensis HTCC2597(TDelta).</title>
        <authorList>
            <person name="Thrash J.C."/>
            <person name="Cho J.C."/>
            <person name="Vergin K.L."/>
            <person name="Giovannoni S.J."/>
        </authorList>
    </citation>
    <scope>NUCLEOTIDE SEQUENCE [LARGE SCALE GENOMIC DNA]</scope>
    <source>
        <strain evidence="2">ATCC BAA-861 / DSM 15982 / KCTC 12143 / HTCC2516</strain>
    </source>
</reference>
<name>Q2CC89_OCEGH</name>
<dbReference type="eggNOG" id="COG1960">
    <property type="taxonomic scope" value="Bacteria"/>
</dbReference>
<dbReference type="HOGENOM" id="CLU_018204_3_1_5"/>
<dbReference type="RefSeq" id="WP_007256460.1">
    <property type="nucleotide sequence ID" value="NZ_CH724108.1"/>
</dbReference>
<proteinExistence type="predicted"/>
<keyword evidence="2" id="KW-1185">Reference proteome</keyword>